<evidence type="ECO:0000256" key="2">
    <source>
        <dbReference type="ARBA" id="ARBA00023136"/>
    </source>
</evidence>
<evidence type="ECO:0000259" key="3">
    <source>
        <dbReference type="Pfam" id="PF00144"/>
    </source>
</evidence>
<dbReference type="Pfam" id="PF00144">
    <property type="entry name" value="Beta-lactamase"/>
    <property type="match status" value="1"/>
</dbReference>
<dbReference type="Proteomes" id="UP000289996">
    <property type="component" value="Unassembled WGS sequence"/>
</dbReference>
<dbReference type="SUPFAM" id="SSF56601">
    <property type="entry name" value="beta-lactamase/transpeptidase-like"/>
    <property type="match status" value="1"/>
</dbReference>
<dbReference type="GO" id="GO:0016020">
    <property type="term" value="C:membrane"/>
    <property type="evidence" value="ECO:0007669"/>
    <property type="project" value="UniProtKB-SubCell"/>
</dbReference>
<evidence type="ECO:0000313" key="4">
    <source>
        <dbReference type="EMBL" id="VDG29638.1"/>
    </source>
</evidence>
<dbReference type="AlphaFoldDB" id="A0A660E1N0"/>
<gene>
    <name evidence="4" type="ORF">MUDAN_MDHGFNIF_03552</name>
</gene>
<organism evidence="4 5">
    <name type="scientific">Lactiplantibacillus mudanjiangensis</name>
    <dbReference type="NCBI Taxonomy" id="1296538"/>
    <lineage>
        <taxon>Bacteria</taxon>
        <taxon>Bacillati</taxon>
        <taxon>Bacillota</taxon>
        <taxon>Bacilli</taxon>
        <taxon>Lactobacillales</taxon>
        <taxon>Lactobacillaceae</taxon>
        <taxon>Lactiplantibacillus</taxon>
    </lineage>
</organism>
<keyword evidence="2" id="KW-0472">Membrane</keyword>
<evidence type="ECO:0000313" key="5">
    <source>
        <dbReference type="Proteomes" id="UP000289996"/>
    </source>
</evidence>
<accession>A0A660E1N0</accession>
<reference evidence="4 5" key="1">
    <citation type="submission" date="2018-11" db="EMBL/GenBank/DDBJ databases">
        <authorList>
            <person name="Wuyts S."/>
        </authorList>
    </citation>
    <scope>NUCLEOTIDE SEQUENCE [LARGE SCALE GENOMIC DNA]</scope>
    <source>
        <strain evidence="4">Lactobacillus mudanjiangensis AMBF249</strain>
    </source>
</reference>
<dbReference type="EMBL" id="UYIG01000149">
    <property type="protein sequence ID" value="VDG29638.1"/>
    <property type="molecule type" value="Genomic_DNA"/>
</dbReference>
<proteinExistence type="predicted"/>
<dbReference type="Gene3D" id="3.40.710.10">
    <property type="entry name" value="DD-peptidase/beta-lactamase superfamily"/>
    <property type="match status" value="1"/>
</dbReference>
<protein>
    <submittedName>
        <fullName evidence="4">Beta-lactamase [Lactobacillus casei subsp. casei ATCC 393]</fullName>
    </submittedName>
</protein>
<keyword evidence="5" id="KW-1185">Reference proteome</keyword>
<comment type="subcellular location">
    <subcellularLocation>
        <location evidence="1">Membrane</location>
    </subcellularLocation>
</comment>
<feature type="domain" description="Beta-lactamase-related" evidence="3">
    <location>
        <begin position="53"/>
        <end position="284"/>
    </location>
</feature>
<dbReference type="InterPro" id="IPR012338">
    <property type="entry name" value="Beta-lactam/transpept-like"/>
</dbReference>
<dbReference type="PANTHER" id="PTHR46825:SF11">
    <property type="entry name" value="PENICILLIN-BINDING PROTEIN 4"/>
    <property type="match status" value="1"/>
</dbReference>
<sequence>MGCFIIWIIFAAGHYRVAQQIEISKVQANDKKYRTAKDYNENVRKNSDFSREISKILNSKNFRGTAYVVENNQVVLNKSYNLKRDNMAYPNRSLDQFLTSVTIMQYVTRGRISLDTKISRFFPKLTNSKKVAIKDLINMTSGINNAPITEVSGLSDSEIIQKTVDQTVIRKKEIGKQEDSAVNYVLLAGIIEKLSGKEFSTVMKQNYFKPYRLNHSFLMSSAKSTKQPVIGHTGEKQAELKLSASMVAPLIGYNRYAYTAGDMYFMMKSIVQGSIVSRSQVYALLNNESDDAYSAGFSTLISGAWLSNIAALGTHTLMIISESGNQSVILQTNTDTTKYNMYNLGKKIYIKLNKNLNTFPNYAKYQ</sequence>
<dbReference type="PANTHER" id="PTHR46825">
    <property type="entry name" value="D-ALANYL-D-ALANINE-CARBOXYPEPTIDASE/ENDOPEPTIDASE AMPH"/>
    <property type="match status" value="1"/>
</dbReference>
<dbReference type="InterPro" id="IPR001466">
    <property type="entry name" value="Beta-lactam-related"/>
</dbReference>
<name>A0A660E1N0_9LACO</name>
<dbReference type="InterPro" id="IPR050491">
    <property type="entry name" value="AmpC-like"/>
</dbReference>
<evidence type="ECO:0000256" key="1">
    <source>
        <dbReference type="ARBA" id="ARBA00004370"/>
    </source>
</evidence>